<comment type="caution">
    <text evidence="8">The sequence shown here is derived from an EMBL/GenBank/DDBJ whole genome shotgun (WGS) entry which is preliminary data.</text>
</comment>
<name>A0A4R9G4R3_9LEPT</name>
<feature type="transmembrane region" description="Helical" evidence="5">
    <location>
        <begin position="166"/>
        <end position="189"/>
    </location>
</feature>
<evidence type="ECO:0000256" key="2">
    <source>
        <dbReference type="ARBA" id="ARBA00022692"/>
    </source>
</evidence>
<dbReference type="GO" id="GO:0005886">
    <property type="term" value="C:plasma membrane"/>
    <property type="evidence" value="ECO:0007669"/>
    <property type="project" value="UniProtKB-SubCell"/>
</dbReference>
<feature type="transmembrane region" description="Helical" evidence="5">
    <location>
        <begin position="305"/>
        <end position="323"/>
    </location>
</feature>
<sequence>MNFLPNINDMLALLPVLILSGGGVLLLLLQFVFHGSEFRVVRFTCGILLVAAFLGTLYSQFKIPGPGTYFGNQIELGFLSFWLSALYLVMAFGTVLSSPRSLELHKMEFPEFYPLVLFSTAGMFLMTSSRDMVTIFVGLELMSISLYVLVGMAKSDEFSLEASLKYFLLGSFSSGFFLMGMAFLFGGSGSTDLSEALKPLVNPGFDANFTKIGLLLLLTGIAFKIALFPYHSWTPDAYEGALTPVTGFMATASKSASMGLLCVVFGHLPIPVFSSEWAWVMGILALLSMTYGNFLALKQENLKRLLAYSSIAHAGYVVVGISLGAREEAVFYLIVYSFMSLGAFALLSYLEQGRRQVTFASIQSLASSYPKTAFALFLFFLSLAGIPPLGGFWSKLFLFQKIAEQEGELARLLLLGGIANSALALYYYAKIGISAYMSSEEGEISKQENPVSSYGVAFVSGLSLLFVLAGWYFLQPKNLVNLTLQPRAESLRK</sequence>
<keyword evidence="5" id="KW-1003">Cell membrane</keyword>
<dbReference type="EC" id="7.1.1.-" evidence="5"/>
<dbReference type="GO" id="GO:0048038">
    <property type="term" value="F:quinone binding"/>
    <property type="evidence" value="ECO:0007669"/>
    <property type="project" value="UniProtKB-KW"/>
</dbReference>
<evidence type="ECO:0000256" key="3">
    <source>
        <dbReference type="ARBA" id="ARBA00022989"/>
    </source>
</evidence>
<dbReference type="GO" id="GO:0012505">
    <property type="term" value="C:endomembrane system"/>
    <property type="evidence" value="ECO:0007669"/>
    <property type="project" value="UniProtKB-SubCell"/>
</dbReference>
<dbReference type="RefSeq" id="WP_135769025.1">
    <property type="nucleotide sequence ID" value="NZ_RQET01000013.1"/>
</dbReference>
<dbReference type="Pfam" id="PF00361">
    <property type="entry name" value="Proton_antipo_M"/>
    <property type="match status" value="1"/>
</dbReference>
<comment type="subunit">
    <text evidence="5">NDH-1 is composed of 14 different subunits. Subunits NuoA, H, J, K, L, M, N constitute the membrane sector of the complex.</text>
</comment>
<dbReference type="InterPro" id="IPR010096">
    <property type="entry name" value="NADH-Q_OxRdtase_suN/2"/>
</dbReference>
<dbReference type="HAMAP" id="MF_00445">
    <property type="entry name" value="NDH1_NuoN_1"/>
    <property type="match status" value="1"/>
</dbReference>
<dbReference type="NCBIfam" id="TIGR01770">
    <property type="entry name" value="NDH_I_N"/>
    <property type="match status" value="1"/>
</dbReference>
<feature type="transmembrane region" description="Helical" evidence="5">
    <location>
        <begin position="132"/>
        <end position="154"/>
    </location>
</feature>
<feature type="transmembrane region" description="Helical" evidence="5">
    <location>
        <begin position="371"/>
        <end position="389"/>
    </location>
</feature>
<feature type="transmembrane region" description="Helical" evidence="5">
    <location>
        <begin position="12"/>
        <end position="33"/>
    </location>
</feature>
<reference evidence="8" key="1">
    <citation type="journal article" date="2019" name="PLoS Negl. Trop. Dis.">
        <title>Revisiting the worldwide diversity of Leptospira species in the environment.</title>
        <authorList>
            <person name="Vincent A.T."/>
            <person name="Schiettekatte O."/>
            <person name="Bourhy P."/>
            <person name="Veyrier F.J."/>
            <person name="Picardeau M."/>
        </authorList>
    </citation>
    <scope>NUCLEOTIDE SEQUENCE [LARGE SCALE GENOMIC DNA]</scope>
    <source>
        <strain evidence="8">SSW15</strain>
    </source>
</reference>
<feature type="transmembrane region" description="Helical" evidence="5">
    <location>
        <begin position="409"/>
        <end position="429"/>
    </location>
</feature>
<dbReference type="Proteomes" id="UP000298458">
    <property type="component" value="Unassembled WGS sequence"/>
</dbReference>
<evidence type="ECO:0000259" key="7">
    <source>
        <dbReference type="Pfam" id="PF00361"/>
    </source>
</evidence>
<keyword evidence="3 5" id="KW-1133">Transmembrane helix</keyword>
<evidence type="ECO:0000256" key="6">
    <source>
        <dbReference type="RuleBase" id="RU000320"/>
    </source>
</evidence>
<dbReference type="GO" id="GO:0008137">
    <property type="term" value="F:NADH dehydrogenase (ubiquinone) activity"/>
    <property type="evidence" value="ECO:0007669"/>
    <property type="project" value="InterPro"/>
</dbReference>
<dbReference type="InterPro" id="IPR001750">
    <property type="entry name" value="ND/Mrp_TM"/>
</dbReference>
<gene>
    <name evidence="5" type="primary">nuoN</name>
    <name evidence="8" type="ORF">EHO60_14975</name>
</gene>
<organism evidence="8 9">
    <name type="scientific">Leptospira fletcheri</name>
    <dbReference type="NCBI Taxonomy" id="2484981"/>
    <lineage>
        <taxon>Bacteria</taxon>
        <taxon>Pseudomonadati</taxon>
        <taxon>Spirochaetota</taxon>
        <taxon>Spirochaetia</taxon>
        <taxon>Leptospirales</taxon>
        <taxon>Leptospiraceae</taxon>
        <taxon>Leptospira</taxon>
    </lineage>
</organism>
<keyword evidence="5" id="KW-0813">Transport</keyword>
<protein>
    <recommendedName>
        <fullName evidence="5">NADH-quinone oxidoreductase subunit N</fullName>
        <ecNumber evidence="5">7.1.1.-</ecNumber>
    </recommendedName>
    <alternativeName>
        <fullName evidence="5">NADH dehydrogenase I subunit N</fullName>
    </alternativeName>
    <alternativeName>
        <fullName evidence="5">NDH-1 subunit N</fullName>
    </alternativeName>
</protein>
<feature type="domain" description="NADH:quinone oxidoreductase/Mrp antiporter transmembrane" evidence="7">
    <location>
        <begin position="129"/>
        <end position="405"/>
    </location>
</feature>
<keyword evidence="5" id="KW-0830">Ubiquinone</keyword>
<comment type="catalytic activity">
    <reaction evidence="5">
        <text>a quinone + NADH + 5 H(+)(in) = a quinol + NAD(+) + 4 H(+)(out)</text>
        <dbReference type="Rhea" id="RHEA:57888"/>
        <dbReference type="ChEBI" id="CHEBI:15378"/>
        <dbReference type="ChEBI" id="CHEBI:24646"/>
        <dbReference type="ChEBI" id="CHEBI:57540"/>
        <dbReference type="ChEBI" id="CHEBI:57945"/>
        <dbReference type="ChEBI" id="CHEBI:132124"/>
    </reaction>
</comment>
<evidence type="ECO:0000313" key="9">
    <source>
        <dbReference type="Proteomes" id="UP000298458"/>
    </source>
</evidence>
<keyword evidence="5" id="KW-0520">NAD</keyword>
<proteinExistence type="inferred from homology"/>
<dbReference type="PANTHER" id="PTHR22773">
    <property type="entry name" value="NADH DEHYDROGENASE"/>
    <property type="match status" value="1"/>
</dbReference>
<evidence type="ECO:0000313" key="8">
    <source>
        <dbReference type="EMBL" id="TGK06343.1"/>
    </source>
</evidence>
<keyword evidence="5" id="KW-1278">Translocase</keyword>
<evidence type="ECO:0000256" key="4">
    <source>
        <dbReference type="ARBA" id="ARBA00023136"/>
    </source>
</evidence>
<feature type="transmembrane region" description="Helical" evidence="5">
    <location>
        <begin position="78"/>
        <end position="97"/>
    </location>
</feature>
<comment type="subcellular location">
    <subcellularLocation>
        <location evidence="5">Cell membrane</location>
        <topology evidence="5">Multi-pass membrane protein</topology>
    </subcellularLocation>
    <subcellularLocation>
        <location evidence="1">Endomembrane system</location>
        <topology evidence="1">Multi-pass membrane protein</topology>
    </subcellularLocation>
    <subcellularLocation>
        <location evidence="6">Membrane</location>
        <topology evidence="6">Multi-pass membrane protein</topology>
    </subcellularLocation>
</comment>
<comment type="function">
    <text evidence="5">NDH-1 shuttles electrons from NADH, via FMN and iron-sulfur (Fe-S) centers, to quinones in the respiratory chain. The immediate electron acceptor for the enzyme in this species is believed to be ubiquinone. Couples the redox reaction to proton translocation (for every two electrons transferred, four hydrogen ions are translocated across the cytoplasmic membrane), and thus conserves the redox energy in a proton gradient.</text>
</comment>
<feature type="transmembrane region" description="Helical" evidence="5">
    <location>
        <begin position="40"/>
        <end position="58"/>
    </location>
</feature>
<feature type="transmembrane region" description="Helical" evidence="5">
    <location>
        <begin position="278"/>
        <end position="296"/>
    </location>
</feature>
<keyword evidence="9" id="KW-1185">Reference proteome</keyword>
<comment type="similarity">
    <text evidence="5">Belongs to the complex I subunit 2 family.</text>
</comment>
<keyword evidence="5" id="KW-0874">Quinone</keyword>
<keyword evidence="2 5" id="KW-0812">Transmembrane</keyword>
<accession>A0A4R9G4R3</accession>
<evidence type="ECO:0000256" key="5">
    <source>
        <dbReference type="HAMAP-Rule" id="MF_00445"/>
    </source>
</evidence>
<dbReference type="OrthoDB" id="9811718at2"/>
<evidence type="ECO:0000256" key="1">
    <source>
        <dbReference type="ARBA" id="ARBA00004127"/>
    </source>
</evidence>
<feature type="transmembrane region" description="Helical" evidence="5">
    <location>
        <begin position="329"/>
        <end position="350"/>
    </location>
</feature>
<feature type="transmembrane region" description="Helical" evidence="5">
    <location>
        <begin position="209"/>
        <end position="230"/>
    </location>
</feature>
<dbReference type="AlphaFoldDB" id="A0A4R9G4R3"/>
<feature type="transmembrane region" description="Helical" evidence="5">
    <location>
        <begin position="454"/>
        <end position="474"/>
    </location>
</feature>
<dbReference type="GO" id="GO:0042773">
    <property type="term" value="P:ATP synthesis coupled electron transport"/>
    <property type="evidence" value="ECO:0007669"/>
    <property type="project" value="InterPro"/>
</dbReference>
<dbReference type="EMBL" id="RQET01000013">
    <property type="protein sequence ID" value="TGK06343.1"/>
    <property type="molecule type" value="Genomic_DNA"/>
</dbReference>
<keyword evidence="4 5" id="KW-0472">Membrane</keyword>
<dbReference type="GO" id="GO:0050136">
    <property type="term" value="F:NADH dehydrogenase (quinone) (non-electrogenic) activity"/>
    <property type="evidence" value="ECO:0007669"/>
    <property type="project" value="UniProtKB-UniRule"/>
</dbReference>